<comment type="subcellular location">
    <subcellularLocation>
        <location evidence="1">Nucleus</location>
    </subcellularLocation>
</comment>
<dbReference type="InParanoid" id="G0QQV6"/>
<keyword evidence="7" id="KW-0539">Nucleus</keyword>
<evidence type="ECO:0000313" key="10">
    <source>
        <dbReference type="Proteomes" id="UP000008983"/>
    </source>
</evidence>
<evidence type="ECO:0000256" key="1">
    <source>
        <dbReference type="ARBA" id="ARBA00004123"/>
    </source>
</evidence>
<dbReference type="eggNOG" id="KOG2808">
    <property type="taxonomic scope" value="Eukaryota"/>
</dbReference>
<sequence>MEQKNTQRLADQIRLEIFYRRGQKSPQGQKLIGTYRQTIEYLKPLFGLLKDQKCSEEILDGLYVIAHYCLMREYSKANDKYLQLAIGNAAWPMGVTMVGIHERAGRSKIFSSQVAHILNDEATRKYLQSIKRLVTVSQLLFPADDKSKMVNFDTLMEDLF</sequence>
<reference evidence="9 10" key="1">
    <citation type="submission" date="2011-07" db="EMBL/GenBank/DDBJ databases">
        <authorList>
            <person name="Coyne R."/>
            <person name="Brami D."/>
            <person name="Johnson J."/>
            <person name="Hostetler J."/>
            <person name="Hannick L."/>
            <person name="Clark T."/>
            <person name="Cassidy-Hanley D."/>
            <person name="Inman J."/>
        </authorList>
    </citation>
    <scope>NUCLEOTIDE SEQUENCE [LARGE SCALE GENOMIC DNA]</scope>
    <source>
        <strain evidence="9 10">G5</strain>
    </source>
</reference>
<evidence type="ECO:0000256" key="6">
    <source>
        <dbReference type="ARBA" id="ARBA00023187"/>
    </source>
</evidence>
<dbReference type="PANTHER" id="PTHR13007">
    <property type="entry name" value="PRE-MRNA SPLICING FACTOR-RELATED"/>
    <property type="match status" value="1"/>
</dbReference>
<comment type="similarity">
    <text evidence="2">Belongs to the PRP18 family.</text>
</comment>
<dbReference type="SUPFAM" id="SSF47938">
    <property type="entry name" value="Functional domain of the splicing factor Prp18"/>
    <property type="match status" value="1"/>
</dbReference>
<keyword evidence="6" id="KW-0508">mRNA splicing</keyword>
<dbReference type="Gene3D" id="1.20.940.10">
    <property type="entry name" value="Functional domain of the splicing factor Prp18"/>
    <property type="match status" value="1"/>
</dbReference>
<name>G0QQV6_ICHMU</name>
<dbReference type="GO" id="GO:0071021">
    <property type="term" value="C:U2-type post-spliceosomal complex"/>
    <property type="evidence" value="ECO:0007669"/>
    <property type="project" value="TreeGrafter"/>
</dbReference>
<gene>
    <name evidence="9" type="ORF">IMG5_084850</name>
</gene>
<evidence type="ECO:0000256" key="4">
    <source>
        <dbReference type="ARBA" id="ARBA00022664"/>
    </source>
</evidence>
<keyword evidence="5" id="KW-0747">Spliceosome</keyword>
<dbReference type="RefSeq" id="XP_004035872.1">
    <property type="nucleotide sequence ID" value="XM_004035824.1"/>
</dbReference>
<dbReference type="OMA" id="ATILYHC"/>
<dbReference type="PANTHER" id="PTHR13007:SF19">
    <property type="entry name" value="PRE-MRNA-SPLICING FACTOR 18"/>
    <property type="match status" value="1"/>
</dbReference>
<dbReference type="OrthoDB" id="10261918at2759"/>
<dbReference type="GO" id="GO:0000350">
    <property type="term" value="P:generation of catalytic spliceosome for second transesterification step"/>
    <property type="evidence" value="ECO:0007669"/>
    <property type="project" value="TreeGrafter"/>
</dbReference>
<accession>G0QQV6</accession>
<feature type="domain" description="Prp18" evidence="8">
    <location>
        <begin position="23"/>
        <end position="142"/>
    </location>
</feature>
<dbReference type="InterPro" id="IPR039979">
    <property type="entry name" value="PRPF18"/>
</dbReference>
<dbReference type="GO" id="GO:0005682">
    <property type="term" value="C:U5 snRNP"/>
    <property type="evidence" value="ECO:0007669"/>
    <property type="project" value="TreeGrafter"/>
</dbReference>
<evidence type="ECO:0000256" key="2">
    <source>
        <dbReference type="ARBA" id="ARBA00008137"/>
    </source>
</evidence>
<dbReference type="GO" id="GO:0046540">
    <property type="term" value="C:U4/U6 x U5 tri-snRNP complex"/>
    <property type="evidence" value="ECO:0007669"/>
    <property type="project" value="TreeGrafter"/>
</dbReference>
<protein>
    <recommendedName>
        <fullName evidence="3">Pre-mRNA-splicing factor 18</fullName>
    </recommendedName>
</protein>
<organism evidence="9 10">
    <name type="scientific">Ichthyophthirius multifiliis</name>
    <name type="common">White spot disease agent</name>
    <name type="synonym">Ich</name>
    <dbReference type="NCBI Taxonomy" id="5932"/>
    <lineage>
        <taxon>Eukaryota</taxon>
        <taxon>Sar</taxon>
        <taxon>Alveolata</taxon>
        <taxon>Ciliophora</taxon>
        <taxon>Intramacronucleata</taxon>
        <taxon>Oligohymenophorea</taxon>
        <taxon>Hymenostomatida</taxon>
        <taxon>Ophryoglenina</taxon>
        <taxon>Ichthyophthirius</taxon>
    </lineage>
</organism>
<evidence type="ECO:0000256" key="3">
    <source>
        <dbReference type="ARBA" id="ARBA00018242"/>
    </source>
</evidence>
<dbReference type="Pfam" id="PF02840">
    <property type="entry name" value="Prp18"/>
    <property type="match status" value="1"/>
</dbReference>
<dbReference type="EMBL" id="GL983687">
    <property type="protein sequence ID" value="EGR32386.1"/>
    <property type="molecule type" value="Genomic_DNA"/>
</dbReference>
<evidence type="ECO:0000256" key="7">
    <source>
        <dbReference type="ARBA" id="ARBA00023242"/>
    </source>
</evidence>
<proteinExistence type="inferred from homology"/>
<dbReference type="Proteomes" id="UP000008983">
    <property type="component" value="Unassembled WGS sequence"/>
</dbReference>
<dbReference type="InterPro" id="IPR004098">
    <property type="entry name" value="Prp18"/>
</dbReference>
<dbReference type="STRING" id="857967.G0QQV6"/>
<dbReference type="GeneID" id="14908552"/>
<evidence type="ECO:0000313" key="9">
    <source>
        <dbReference type="EMBL" id="EGR32386.1"/>
    </source>
</evidence>
<keyword evidence="10" id="KW-1185">Reference proteome</keyword>
<dbReference type="AlphaFoldDB" id="G0QQV6"/>
<keyword evidence="4" id="KW-0507">mRNA processing</keyword>
<evidence type="ECO:0000259" key="8">
    <source>
        <dbReference type="Pfam" id="PF02840"/>
    </source>
</evidence>
<evidence type="ECO:0000256" key="5">
    <source>
        <dbReference type="ARBA" id="ARBA00022728"/>
    </source>
</evidence>